<dbReference type="Proteomes" id="UP000557857">
    <property type="component" value="Unassembled WGS sequence"/>
</dbReference>
<accession>A0A848N4Z2</accession>
<reference evidence="1 2" key="1">
    <citation type="submission" date="2020-04" db="EMBL/GenBank/DDBJ databases">
        <authorList>
            <person name="Abaymova A."/>
            <person name="Teymurazov M."/>
            <person name="Tazyna O."/>
            <person name="Chatushin Y."/>
            <person name="Svetoch E."/>
            <person name="Pereligyn V."/>
            <person name="Pohylenko V."/>
            <person name="Platonov M."/>
            <person name="Kartsev N."/>
            <person name="Skryabin Y."/>
            <person name="Sizova A."/>
            <person name="Solomentsev V."/>
            <person name="Kislichkina A."/>
            <person name="Bogun A."/>
        </authorList>
    </citation>
    <scope>NUCLEOTIDE SEQUENCE [LARGE SCALE GENOMIC DNA]</scope>
    <source>
        <strain evidence="2">SCPM-O-B-8398 (E28)</strain>
    </source>
</reference>
<protein>
    <submittedName>
        <fullName evidence="1">Uncharacterized protein</fullName>
    </submittedName>
</protein>
<evidence type="ECO:0000313" key="2">
    <source>
        <dbReference type="Proteomes" id="UP000557857"/>
    </source>
</evidence>
<name>A0A848N4Z2_ENTMU</name>
<dbReference type="EMBL" id="JABCAG010000109">
    <property type="protein sequence ID" value="NMP59853.1"/>
    <property type="molecule type" value="Genomic_DNA"/>
</dbReference>
<dbReference type="AlphaFoldDB" id="A0A848N4Z2"/>
<feature type="non-terminal residue" evidence="1">
    <location>
        <position position="61"/>
    </location>
</feature>
<proteinExistence type="predicted"/>
<comment type="caution">
    <text evidence="1">The sequence shown here is derived from an EMBL/GenBank/DDBJ whole genome shotgun (WGS) entry which is preliminary data.</text>
</comment>
<gene>
    <name evidence="1" type="ORF">HI921_15625</name>
</gene>
<organism evidence="1 2">
    <name type="scientific">Enterococcus mundtii</name>
    <dbReference type="NCBI Taxonomy" id="53346"/>
    <lineage>
        <taxon>Bacteria</taxon>
        <taxon>Bacillati</taxon>
        <taxon>Bacillota</taxon>
        <taxon>Bacilli</taxon>
        <taxon>Lactobacillales</taxon>
        <taxon>Enterococcaceae</taxon>
        <taxon>Enterococcus</taxon>
    </lineage>
</organism>
<sequence length="61" mass="6499">MEIISKDYLSLSSVECVERNLDPLTTPLVVMSRADNTGSGLTLAASPTAKSKYGITNVSRP</sequence>
<evidence type="ECO:0000313" key="1">
    <source>
        <dbReference type="EMBL" id="NMP59853.1"/>
    </source>
</evidence>